<evidence type="ECO:0000313" key="3">
    <source>
        <dbReference type="Proteomes" id="UP000298111"/>
    </source>
</evidence>
<gene>
    <name evidence="2" type="ORF">D8771_08315</name>
</gene>
<proteinExistence type="predicted"/>
<dbReference type="EMBL" id="RCIY01000040">
    <property type="protein sequence ID" value="TGG86351.1"/>
    <property type="molecule type" value="Genomic_DNA"/>
</dbReference>
<comment type="caution">
    <text evidence="2">The sequence shown here is derived from an EMBL/GenBank/DDBJ whole genome shotgun (WGS) entry which is preliminary data.</text>
</comment>
<name>A0A8H1LH21_9ACTN</name>
<protein>
    <submittedName>
        <fullName evidence="2">Uncharacterized protein</fullName>
    </submittedName>
</protein>
<evidence type="ECO:0000256" key="1">
    <source>
        <dbReference type="SAM" id="MobiDB-lite"/>
    </source>
</evidence>
<dbReference type="AlphaFoldDB" id="A0A8H1LH21"/>
<organism evidence="2 3">
    <name type="scientific">Streptomyces albus</name>
    <dbReference type="NCBI Taxonomy" id="1888"/>
    <lineage>
        <taxon>Bacteria</taxon>
        <taxon>Bacillati</taxon>
        <taxon>Actinomycetota</taxon>
        <taxon>Actinomycetes</taxon>
        <taxon>Kitasatosporales</taxon>
        <taxon>Streptomycetaceae</taxon>
        <taxon>Streptomyces</taxon>
    </lineage>
</organism>
<accession>A0A8H1LH21</accession>
<feature type="compositionally biased region" description="Low complexity" evidence="1">
    <location>
        <begin position="23"/>
        <end position="43"/>
    </location>
</feature>
<evidence type="ECO:0000313" key="2">
    <source>
        <dbReference type="EMBL" id="TGG86351.1"/>
    </source>
</evidence>
<reference evidence="2 3" key="1">
    <citation type="submission" date="2018-10" db="EMBL/GenBank/DDBJ databases">
        <title>Isolation of pseudouridimycin from Streptomyces albus DSM 40763.</title>
        <authorList>
            <person name="Rosenqvist P."/>
            <person name="Metsae-Ketelae M."/>
            <person name="Virta P."/>
        </authorList>
    </citation>
    <scope>NUCLEOTIDE SEQUENCE [LARGE SCALE GENOMIC DNA]</scope>
    <source>
        <strain evidence="2 3">DSM 40763</strain>
    </source>
</reference>
<sequence>MRRLVRKPWLTVRVSAARAIGHRPPQAARRSRPAAATRPAAGRPVERRASGGTGAASAG</sequence>
<feature type="region of interest" description="Disordered" evidence="1">
    <location>
        <begin position="18"/>
        <end position="59"/>
    </location>
</feature>
<dbReference type="Proteomes" id="UP000298111">
    <property type="component" value="Unassembled WGS sequence"/>
</dbReference>